<dbReference type="Pfam" id="PF13657">
    <property type="entry name" value="Couple_hipA"/>
    <property type="match status" value="1"/>
</dbReference>
<dbReference type="Proteomes" id="UP000257136">
    <property type="component" value="Unassembled WGS sequence"/>
</dbReference>
<evidence type="ECO:0000313" key="7">
    <source>
        <dbReference type="Proteomes" id="UP000257136"/>
    </source>
</evidence>
<dbReference type="Pfam" id="PF07804">
    <property type="entry name" value="HipA_C"/>
    <property type="match status" value="1"/>
</dbReference>
<dbReference type="InterPro" id="IPR017508">
    <property type="entry name" value="HipA_N1"/>
</dbReference>
<evidence type="ECO:0000259" key="4">
    <source>
        <dbReference type="Pfam" id="PF07804"/>
    </source>
</evidence>
<dbReference type="InterPro" id="IPR052028">
    <property type="entry name" value="HipA_Ser/Thr_kinase"/>
</dbReference>
<dbReference type="EMBL" id="QUNI01000005">
    <property type="protein sequence ID" value="REG99175.1"/>
    <property type="molecule type" value="Genomic_DNA"/>
</dbReference>
<dbReference type="GO" id="GO:0005829">
    <property type="term" value="C:cytosol"/>
    <property type="evidence" value="ECO:0007669"/>
    <property type="project" value="TreeGrafter"/>
</dbReference>
<feature type="domain" description="HipA-like C-terminal" evidence="4">
    <location>
        <begin position="172"/>
        <end position="404"/>
    </location>
</feature>
<evidence type="ECO:0000313" key="6">
    <source>
        <dbReference type="EMBL" id="REG99175.1"/>
    </source>
</evidence>
<dbReference type="PANTHER" id="PTHR37419:SF8">
    <property type="entry name" value="TOXIN YJJJ"/>
    <property type="match status" value="1"/>
</dbReference>
<comment type="similarity">
    <text evidence="1">Belongs to the HipA Ser/Thr kinase family.</text>
</comment>
<evidence type="ECO:0000259" key="5">
    <source>
        <dbReference type="Pfam" id="PF13657"/>
    </source>
</evidence>
<protein>
    <submittedName>
        <fullName evidence="6">Serine/threonine-protein kinase HipA</fullName>
    </submittedName>
</protein>
<reference evidence="6 7" key="1">
    <citation type="submission" date="2018-08" db="EMBL/GenBank/DDBJ databases">
        <title>Genomic Encyclopedia of Archaeal and Bacterial Type Strains, Phase II (KMG-II): from individual species to whole genera.</title>
        <authorList>
            <person name="Goeker M."/>
        </authorList>
    </citation>
    <scope>NUCLEOTIDE SEQUENCE [LARGE SCALE GENOMIC DNA]</scope>
    <source>
        <strain evidence="6 7">DSM 100880</strain>
    </source>
</reference>
<keyword evidence="3 6" id="KW-0418">Kinase</keyword>
<sequence length="430" mass="49282">MIAIADVKIWNHKVGVVLWDQQRNYGVFEYDKHFFKTGLDLSPIMMPVADAQRGRKVFSFPQLNPDTFKGLPGLLSDSLPDKFGNQMIDAWLAQQGKSGSDFNPVDRLCYIGKRGMGALEFEPASNSVVEKSNPIEIQELVKFAKEVLDTRSGFHSDLNSEKGFSDILQVGSSAGGARAKAIIAYNETTGDVRSGQVDGLEGFDYWLIKFDGVTNHQLGDPKGYGNIEYAYYLMAIDAGITMSESKLMTENNRSHFMTKRFDRQNNQKIHMQTLCGMAHFDYNQPRAYSYEQAFQVMRQMRLPYSDMEELYRRMVFNVMSRNQDDHTKNISFLMFPNGEWQLSPAYDVTYAYNPDNFWLKAHQMSVNGKRENILLEDLLAVAKNINLKKPKLIIEQCNDVISNWKHYAVKANIENEQTEQIDKQIILYKL</sequence>
<evidence type="ECO:0000256" key="1">
    <source>
        <dbReference type="ARBA" id="ARBA00010164"/>
    </source>
</evidence>
<organism evidence="6 7">
    <name type="scientific">Flavobacterium aquicola</name>
    <dbReference type="NCBI Taxonomy" id="1682742"/>
    <lineage>
        <taxon>Bacteria</taxon>
        <taxon>Pseudomonadati</taxon>
        <taxon>Bacteroidota</taxon>
        <taxon>Flavobacteriia</taxon>
        <taxon>Flavobacteriales</taxon>
        <taxon>Flavobacteriaceae</taxon>
        <taxon>Flavobacterium</taxon>
    </lineage>
</organism>
<accession>A0A3E0EM16</accession>
<name>A0A3E0EM16_9FLAO</name>
<dbReference type="RefSeq" id="WP_115813286.1">
    <property type="nucleotide sequence ID" value="NZ_QUNI01000005.1"/>
</dbReference>
<feature type="domain" description="HipA N-terminal subdomain 1" evidence="5">
    <location>
        <begin position="6"/>
        <end position="121"/>
    </location>
</feature>
<proteinExistence type="inferred from homology"/>
<dbReference type="InterPro" id="IPR012893">
    <property type="entry name" value="HipA-like_C"/>
</dbReference>
<comment type="caution">
    <text evidence="6">The sequence shown here is derived from an EMBL/GenBank/DDBJ whole genome shotgun (WGS) entry which is preliminary data.</text>
</comment>
<dbReference type="PANTHER" id="PTHR37419">
    <property type="entry name" value="SERINE/THREONINE-PROTEIN KINASE TOXIN HIPA"/>
    <property type="match status" value="1"/>
</dbReference>
<dbReference type="Gene3D" id="1.10.1070.20">
    <property type="match status" value="1"/>
</dbReference>
<dbReference type="GO" id="GO:0004674">
    <property type="term" value="F:protein serine/threonine kinase activity"/>
    <property type="evidence" value="ECO:0007669"/>
    <property type="project" value="TreeGrafter"/>
</dbReference>
<dbReference type="AlphaFoldDB" id="A0A3E0EM16"/>
<evidence type="ECO:0000256" key="3">
    <source>
        <dbReference type="ARBA" id="ARBA00022777"/>
    </source>
</evidence>
<evidence type="ECO:0000256" key="2">
    <source>
        <dbReference type="ARBA" id="ARBA00022679"/>
    </source>
</evidence>
<keyword evidence="7" id="KW-1185">Reference proteome</keyword>
<dbReference type="OrthoDB" id="9805913at2"/>
<gene>
    <name evidence="6" type="ORF">C8P67_105352</name>
</gene>
<keyword evidence="2" id="KW-0808">Transferase</keyword>